<evidence type="ECO:0000313" key="2">
    <source>
        <dbReference type="Proteomes" id="UP000016587"/>
    </source>
</evidence>
<protein>
    <recommendedName>
        <fullName evidence="3">ArsR family transcriptional regulator</fullName>
    </recommendedName>
</protein>
<accession>T2GA82</accession>
<dbReference type="Proteomes" id="UP000016587">
    <property type="component" value="Chromosome"/>
</dbReference>
<evidence type="ECO:0000313" key="1">
    <source>
        <dbReference type="EMBL" id="AGW12827.1"/>
    </source>
</evidence>
<proteinExistence type="predicted"/>
<dbReference type="AlphaFoldDB" id="T2GA82"/>
<reference evidence="1 2" key="1">
    <citation type="journal article" date="2013" name="J. Bacteriol.">
        <title>Roles of HynAB and Ech, the only two hydrogenases found in the model sulfate reducer Desulfovibrio gigas.</title>
        <authorList>
            <person name="Morais-Silva F.O."/>
            <person name="Santos C.I."/>
            <person name="Rodrigues R."/>
            <person name="Pereira I.A."/>
            <person name="Rodrigues-Pousada C."/>
        </authorList>
    </citation>
    <scope>NUCLEOTIDE SEQUENCE [LARGE SCALE GENOMIC DNA]</scope>
    <source>
        <strain evidence="2">ATCC 19364 / DSM 1382 / NCIMB 9332 / VKM B-1759</strain>
    </source>
</reference>
<dbReference type="KEGG" id="dgg:DGI_0940"/>
<name>T2GA82_MEGG1</name>
<reference evidence="2" key="2">
    <citation type="submission" date="2013-07" db="EMBL/GenBank/DDBJ databases">
        <authorList>
            <person name="Morais-Silva F.O."/>
            <person name="Rezende A.M."/>
            <person name="Pimentel C."/>
            <person name="Resende D.M."/>
            <person name="Santos C.I."/>
            <person name="Clemente C."/>
            <person name="de Oliveira L.M."/>
            <person name="da Silva S.M."/>
            <person name="Costa D.A."/>
            <person name="Varela-Raposo A."/>
            <person name="Horacio E.C.A."/>
            <person name="Matos M."/>
            <person name="Flores O."/>
            <person name="Ruiz J.C."/>
            <person name="Rodrigues-Pousada C."/>
        </authorList>
    </citation>
    <scope>NUCLEOTIDE SEQUENCE [LARGE SCALE GENOMIC DNA]</scope>
    <source>
        <strain evidence="2">ATCC 19364 / DSM 1382 / NCIMB 9332 / VKM B-1759</strain>
    </source>
</reference>
<evidence type="ECO:0008006" key="3">
    <source>
        <dbReference type="Google" id="ProtNLM"/>
    </source>
</evidence>
<keyword evidence="2" id="KW-1185">Reference proteome</keyword>
<dbReference type="PATRIC" id="fig|1121448.10.peg.940"/>
<organism evidence="1 2">
    <name type="scientific">Megalodesulfovibrio gigas (strain ATCC 19364 / DSM 1382 / NCIMB 9332 / VKM B-1759)</name>
    <name type="common">Desulfovibrio gigas</name>
    <dbReference type="NCBI Taxonomy" id="1121448"/>
    <lineage>
        <taxon>Bacteria</taxon>
        <taxon>Pseudomonadati</taxon>
        <taxon>Thermodesulfobacteriota</taxon>
        <taxon>Desulfovibrionia</taxon>
        <taxon>Desulfovibrionales</taxon>
        <taxon>Desulfovibrionaceae</taxon>
        <taxon>Megalodesulfovibrio</taxon>
    </lineage>
</organism>
<sequence>MSQVSFAKTLTEDRRLVILRFLSEAQGWHLNTAVLHTALDNYAHSVSRDQVETDAAWLAEQGLVTVEAVGPVRVATLTDRGLDVAEGRAVVPGVKRPGPRSGLR</sequence>
<dbReference type="eggNOG" id="COG0640">
    <property type="taxonomic scope" value="Bacteria"/>
</dbReference>
<dbReference type="HOGENOM" id="CLU_176097_1_1_7"/>
<dbReference type="EMBL" id="CP006585">
    <property type="protein sequence ID" value="AGW12827.1"/>
    <property type="molecule type" value="Genomic_DNA"/>
</dbReference>
<gene>
    <name evidence="1" type="ORF">DGI_0940</name>
</gene>
<dbReference type="STRING" id="1121448.DGI_0940"/>